<keyword evidence="4" id="KW-1185">Reference proteome</keyword>
<evidence type="ECO:0000313" key="3">
    <source>
        <dbReference type="EMBL" id="UUF08788.1"/>
    </source>
</evidence>
<dbReference type="GO" id="GO:0032259">
    <property type="term" value="P:methylation"/>
    <property type="evidence" value="ECO:0007669"/>
    <property type="project" value="UniProtKB-KW"/>
</dbReference>
<dbReference type="PANTHER" id="PTHR43844:SF1">
    <property type="entry name" value="METHIONINE SYNTHASE"/>
    <property type="match status" value="1"/>
</dbReference>
<organism evidence="3 5">
    <name type="scientific">Turicibacter bilis</name>
    <dbReference type="NCBI Taxonomy" id="2735723"/>
    <lineage>
        <taxon>Bacteria</taxon>
        <taxon>Bacillati</taxon>
        <taxon>Bacillota</taxon>
        <taxon>Erysipelotrichia</taxon>
        <taxon>Erysipelotrichales</taxon>
        <taxon>Turicibacteraceae</taxon>
        <taxon>Turicibacter</taxon>
    </lineage>
</organism>
<dbReference type="EMBL" id="CP071250">
    <property type="protein sequence ID" value="UUF08788.1"/>
    <property type="molecule type" value="Genomic_DNA"/>
</dbReference>
<dbReference type="GO" id="GO:0003871">
    <property type="term" value="F:5-methyltetrahydropteroyltriglutamate-homocysteine S-methyltransferase activity"/>
    <property type="evidence" value="ECO:0007669"/>
    <property type="project" value="UniProtKB-EC"/>
</dbReference>
<dbReference type="CDD" id="cd03311">
    <property type="entry name" value="CIMS_C_terminal_like"/>
    <property type="match status" value="1"/>
</dbReference>
<dbReference type="EC" id="2.1.1.14" evidence="3"/>
<feature type="domain" description="Cobalamin-independent methionine synthase MetE C-terminal/archaeal" evidence="1">
    <location>
        <begin position="18"/>
        <end position="351"/>
    </location>
</feature>
<gene>
    <name evidence="2" type="ORF">J0J69_12135</name>
    <name evidence="3" type="ORF">J0J70_01825</name>
</gene>
<accession>A0A9Q9FEV4</accession>
<dbReference type="RefSeq" id="WP_212723764.1">
    <property type="nucleotide sequence ID" value="NZ_CP071249.1"/>
</dbReference>
<dbReference type="Pfam" id="PF01717">
    <property type="entry name" value="Meth_synt_2"/>
    <property type="match status" value="1"/>
</dbReference>
<name>A0A9Q9FEV4_9FIRM</name>
<dbReference type="GO" id="GO:0008270">
    <property type="term" value="F:zinc ion binding"/>
    <property type="evidence" value="ECO:0007669"/>
    <property type="project" value="InterPro"/>
</dbReference>
<proteinExistence type="predicted"/>
<evidence type="ECO:0000313" key="2">
    <source>
        <dbReference type="EMBL" id="UUF05769.1"/>
    </source>
</evidence>
<dbReference type="AlphaFoldDB" id="A0A9Q9FEV4"/>
<dbReference type="Proteomes" id="UP001058072">
    <property type="component" value="Chromosome"/>
</dbReference>
<keyword evidence="3" id="KW-0489">Methyltransferase</keyword>
<dbReference type="Proteomes" id="UP001058016">
    <property type="component" value="Chromosome"/>
</dbReference>
<sequence>MSNTLTQRKHAPFRYDIVGSFLRPQALKSAREAFAKNEISAAQLTEVEDACIRNLVEKQLEAGLKSVTDGEFRRSYWHLDFMWGFDGIEHNTMDQGYIFHDEETRPDSARVCGKIKFTAHPFIHHFKFLKEVVGNRALVRQTIPAPSQFFAELVRADNEEHLNRIYPNREELYADLTQAYHDFILALYNEGCRHLQLDDCTWGMLCDSNFAKYFADAAGGLEQLQKLYLKLNNEAIADLPADLVVTTHVCRGNYHSTWASSGGYEPVSKTLFGKENVHGYYLEFDDDRSGDFRPLKEVSEEKLVVLGLITSKYPTPEDKSTIIARIKEASQYVPLERLCLSTQCGFASTEEGNILTEEEQWKKINLVREIAEEVWG</sequence>
<dbReference type="PANTHER" id="PTHR43844">
    <property type="entry name" value="METHIONINE SYNTHASE"/>
    <property type="match status" value="1"/>
</dbReference>
<dbReference type="SUPFAM" id="SSF51726">
    <property type="entry name" value="UROD/MetE-like"/>
    <property type="match status" value="1"/>
</dbReference>
<evidence type="ECO:0000313" key="5">
    <source>
        <dbReference type="Proteomes" id="UP001058072"/>
    </source>
</evidence>
<dbReference type="InterPro" id="IPR038071">
    <property type="entry name" value="UROD/MetE-like_sf"/>
</dbReference>
<reference evidence="3 4" key="1">
    <citation type="submission" date="2021-03" db="EMBL/GenBank/DDBJ databases">
        <title>Comparative Genomics and Metabolomics in the genus Turicibacter.</title>
        <authorList>
            <person name="Maki J."/>
            <person name="Looft T."/>
        </authorList>
    </citation>
    <scope>NUCLEOTIDE SEQUENCE</scope>
    <source>
        <strain evidence="3">ISU324</strain>
        <strain evidence="2 4">MMM721</strain>
    </source>
</reference>
<dbReference type="InterPro" id="IPR002629">
    <property type="entry name" value="Met_Synth_C/arc"/>
</dbReference>
<protein>
    <submittedName>
        <fullName evidence="3">5-methyltetrahydropteroyltriglutamate--homocysteine S-methyltransferase</fullName>
        <ecNumber evidence="3">2.1.1.14</ecNumber>
    </submittedName>
</protein>
<dbReference type="NCBIfam" id="NF005085">
    <property type="entry name" value="PRK06520.1"/>
    <property type="match status" value="1"/>
</dbReference>
<dbReference type="EMBL" id="CP071249">
    <property type="protein sequence ID" value="UUF05769.1"/>
    <property type="molecule type" value="Genomic_DNA"/>
</dbReference>
<evidence type="ECO:0000313" key="4">
    <source>
        <dbReference type="Proteomes" id="UP001058016"/>
    </source>
</evidence>
<dbReference type="GO" id="GO:0009086">
    <property type="term" value="P:methionine biosynthetic process"/>
    <property type="evidence" value="ECO:0007669"/>
    <property type="project" value="InterPro"/>
</dbReference>
<dbReference type="Gene3D" id="3.20.20.210">
    <property type="match status" value="1"/>
</dbReference>
<keyword evidence="3" id="KW-0808">Transferase</keyword>
<evidence type="ECO:0000259" key="1">
    <source>
        <dbReference type="Pfam" id="PF01717"/>
    </source>
</evidence>